<accession>A0A923LUX6</accession>
<dbReference type="CDD" id="cd07341">
    <property type="entry name" value="M56_BlaR1_MecR1_like"/>
    <property type="match status" value="1"/>
</dbReference>
<keyword evidence="1" id="KW-0812">Transmembrane</keyword>
<dbReference type="RefSeq" id="WP_147573790.1">
    <property type="nucleotide sequence ID" value="NZ_JACOPL010000002.1"/>
</dbReference>
<dbReference type="PANTHER" id="PTHR34978:SF3">
    <property type="entry name" value="SLR0241 PROTEIN"/>
    <property type="match status" value="1"/>
</dbReference>
<feature type="transmembrane region" description="Helical" evidence="1">
    <location>
        <begin position="327"/>
        <end position="347"/>
    </location>
</feature>
<dbReference type="InterPro" id="IPR008756">
    <property type="entry name" value="Peptidase_M56"/>
</dbReference>
<gene>
    <name evidence="3" type="ORF">H8S45_02890</name>
</gene>
<evidence type="ECO:0000313" key="4">
    <source>
        <dbReference type="Proteomes" id="UP000606499"/>
    </source>
</evidence>
<dbReference type="Proteomes" id="UP000606499">
    <property type="component" value="Unassembled WGS sequence"/>
</dbReference>
<dbReference type="EMBL" id="JACOPL010000002">
    <property type="protein sequence ID" value="MBC5724417.1"/>
    <property type="molecule type" value="Genomic_DNA"/>
</dbReference>
<keyword evidence="1" id="KW-1133">Transmembrane helix</keyword>
<keyword evidence="1" id="KW-0472">Membrane</keyword>
<keyword evidence="4" id="KW-1185">Reference proteome</keyword>
<dbReference type="InterPro" id="IPR052173">
    <property type="entry name" value="Beta-lactam_resp_regulator"/>
</dbReference>
<protein>
    <submittedName>
        <fullName evidence="3">M56 family metallopeptidase</fullName>
    </submittedName>
</protein>
<dbReference type="Pfam" id="PF05569">
    <property type="entry name" value="Peptidase_M56"/>
    <property type="match status" value="1"/>
</dbReference>
<proteinExistence type="predicted"/>
<evidence type="ECO:0000259" key="2">
    <source>
        <dbReference type="Pfam" id="PF05569"/>
    </source>
</evidence>
<feature type="domain" description="Peptidase M56" evidence="2">
    <location>
        <begin position="11"/>
        <end position="315"/>
    </location>
</feature>
<feature type="transmembrane region" description="Helical" evidence="1">
    <location>
        <begin position="6"/>
        <end position="27"/>
    </location>
</feature>
<feature type="transmembrane region" description="Helical" evidence="1">
    <location>
        <begin position="121"/>
        <end position="142"/>
    </location>
</feature>
<evidence type="ECO:0000256" key="1">
    <source>
        <dbReference type="SAM" id="Phobius"/>
    </source>
</evidence>
<sequence length="1433" mass="158720">MAQNELLLGLAQAGLTVSAVALALFLLRRTLKKRYPARAVCVIWALLAVRLLFPVQLTLPDPPIQLTPPERTLYVTYHQDETQAAGAAQDGVAQPALPRGAWMTESEFTQSVQVQENWKSAIHVDGVLALVWLTGVLYNVFWQARDYRRYIRRLKEASADVQSEALHGIFEEQKRSLGIRRAIPLCVSGAADCPMLAGFAEPVLWLPQEDLSEEDAMFIFRHELTHYKRGDLWLKLLLVAARSVHWFNPLVRLLTRFAQEDIELACDDAVVRGMDGSQRRAYGETILRSAQAQAQRRALVSCFTGDKETLMRRFEGLFDKRAKKRGAALIVAAAVLVASLGCAVSVGESKEKLTEETRLEIAEWWAAQIHEHINGEAELLASTAVLRGEETYAVADLLLIEEQGNIPYRAVQQLDFQRDMDGKWMMKSAKPVARDGVTSLEEFRILYENDLGLPENTGTASDDAAEQCREILRLSGGSTEVVRRWDVTNDGENDLAEVRHTFDNGEQLSIIMAAGQPQDYTYGGGENARTAADLAQQYARAVAYKSVWPLYPVLSEQEQQALVRQQQHLAGSEDENAVWYTKYGGSSPSYRNYVIVPTEEANTCVAVFQMYGGGTTDYRSAIAITAGEENGRRVISKMQRCDDHLSFIQDQLAGQDAGYTMREIFGLYYDSGLPWPDLQYGNTGETVVNASFYNGGPITDLEQPLTAIENIFGYFGETYEEMEGNTTYIRMRTWLTAELISQTDTEAVVRLHFIDGSPSVDVRMEKTEGYWLPVGLAEPLDGGFAATGGGVSLPVGETTEQAVRNAAGSIPLLRAGDTIELLFDPAPAGEVTIADAVVREDGARQYDERVTETDSFSYTGGASSMSYSYPVEHITAEALSSTQPADVYRGVTVSYTAADGTAHTAAFVFRIAGGAAEASRTIDSTAYVNDVYGYTLTLPACFVGQGYVTEKDGCAMFGLKNAWPEATSDPYGAGTVMMLAVEATDYLQSTFGEDWPVPSKTLAERDGLTYYLTFASDVQYDTQDRDIAAAYQEMDQAAWALDGGSLTIHAPDEAQRRARMETYLNGVAFLDGLARYTRDYDSTIWTERDTVGIDGGSATVAYELWDRQHRPYRAVEALEASDKGGYHLTRQEWLLDETTPTDSLERFLLRYDNSGLGLPEFSEARVRALLANASLTALRDPARAMEWTLGLSGGTAGDRIVHPVKQGESWVYTFADGGQVRVGMRAVRLGDAVQPIYLPVWWSLDTAGGSGWEFDPYSYMMRKETNDFSGCTVEELAYYLSLSDGAYAENILHELDLQWRWSPQEVENAVAGNDIARAAWERHRGSFEARFPPDEIEAAYQAVRDYTAANGFSVENLRYDPASERAWSENIMESGVLRDNVQEDGLTIDNVITVIGDARFGEGAWRDKADGYSFTLYRGADGKWVQEDGAFGY</sequence>
<comment type="caution">
    <text evidence="3">The sequence shown here is derived from an EMBL/GenBank/DDBJ whole genome shotgun (WGS) entry which is preliminary data.</text>
</comment>
<name>A0A923LUX6_9FIRM</name>
<reference evidence="3" key="1">
    <citation type="submission" date="2020-08" db="EMBL/GenBank/DDBJ databases">
        <title>Genome public.</title>
        <authorList>
            <person name="Liu C."/>
            <person name="Sun Q."/>
        </authorList>
    </citation>
    <scope>NUCLEOTIDE SEQUENCE</scope>
    <source>
        <strain evidence="3">NSJ-28</strain>
    </source>
</reference>
<evidence type="ECO:0000313" key="3">
    <source>
        <dbReference type="EMBL" id="MBC5724417.1"/>
    </source>
</evidence>
<feature type="transmembrane region" description="Helical" evidence="1">
    <location>
        <begin position="39"/>
        <end position="59"/>
    </location>
</feature>
<organism evidence="3 4">
    <name type="scientific">Agathobaculum faecis</name>
    <dbReference type="NCBI Taxonomy" id="2763013"/>
    <lineage>
        <taxon>Bacteria</taxon>
        <taxon>Bacillati</taxon>
        <taxon>Bacillota</taxon>
        <taxon>Clostridia</taxon>
        <taxon>Eubacteriales</taxon>
        <taxon>Butyricicoccaceae</taxon>
        <taxon>Agathobaculum</taxon>
    </lineage>
</organism>
<dbReference type="PANTHER" id="PTHR34978">
    <property type="entry name" value="POSSIBLE SENSOR-TRANSDUCER PROTEIN BLAR"/>
    <property type="match status" value="1"/>
</dbReference>